<dbReference type="InterPro" id="IPR016188">
    <property type="entry name" value="PurM-like_N"/>
</dbReference>
<evidence type="ECO:0000256" key="1">
    <source>
        <dbReference type="ARBA" id="ARBA00022977"/>
    </source>
</evidence>
<dbReference type="Gene3D" id="3.30.1330.10">
    <property type="entry name" value="PurM-like, N-terminal domain"/>
    <property type="match status" value="1"/>
</dbReference>
<dbReference type="PIRSF" id="PIRSF005303">
    <property type="entry name" value="Thiam_monoph_kin"/>
    <property type="match status" value="1"/>
</dbReference>
<dbReference type="Gene3D" id="3.90.650.10">
    <property type="entry name" value="PurM-like C-terminal domain"/>
    <property type="match status" value="1"/>
</dbReference>
<organism evidence="5 6">
    <name type="scientific">Falsiroseomonas stagni DSM 19981</name>
    <dbReference type="NCBI Taxonomy" id="1123062"/>
    <lineage>
        <taxon>Bacteria</taxon>
        <taxon>Pseudomonadati</taxon>
        <taxon>Pseudomonadota</taxon>
        <taxon>Alphaproteobacteria</taxon>
        <taxon>Acetobacterales</taxon>
        <taxon>Roseomonadaceae</taxon>
        <taxon>Falsiroseomonas</taxon>
    </lineage>
</organism>
<protein>
    <recommendedName>
        <fullName evidence="2">Thiamine-monophosphate kinase</fullName>
        <shortName evidence="2">TMP kinase</shortName>
        <shortName evidence="2">Thiamine-phosphate kinase</shortName>
        <ecNumber evidence="2">2.7.4.16</ecNumber>
    </recommendedName>
</protein>
<feature type="domain" description="PurM-like N-terminal" evidence="3">
    <location>
        <begin position="40"/>
        <end position="153"/>
    </location>
</feature>
<dbReference type="InterPro" id="IPR006283">
    <property type="entry name" value="ThiL-like"/>
</dbReference>
<comment type="similarity">
    <text evidence="2">Belongs to the thiamine-monophosphate kinase family.</text>
</comment>
<comment type="caution">
    <text evidence="2">Lacks conserved residue(s) required for the propagation of feature annotation.</text>
</comment>
<evidence type="ECO:0000313" key="6">
    <source>
        <dbReference type="Proteomes" id="UP000199473"/>
    </source>
</evidence>
<keyword evidence="2 5" id="KW-0418">Kinase</keyword>
<dbReference type="EMBL" id="FOSQ01000004">
    <property type="protein sequence ID" value="SFK59137.1"/>
    <property type="molecule type" value="Genomic_DNA"/>
</dbReference>
<dbReference type="SUPFAM" id="SSF56042">
    <property type="entry name" value="PurM C-terminal domain-like"/>
    <property type="match status" value="1"/>
</dbReference>
<name>A0A1I4AT83_9PROT</name>
<dbReference type="Proteomes" id="UP000199473">
    <property type="component" value="Unassembled WGS sequence"/>
</dbReference>
<feature type="binding site" evidence="2">
    <location>
        <position position="225"/>
    </location>
    <ligand>
        <name>Mg(2+)</name>
        <dbReference type="ChEBI" id="CHEBI:18420"/>
        <label>5</label>
    </ligand>
</feature>
<feature type="binding site" evidence="2">
    <location>
        <position position="87"/>
    </location>
    <ligand>
        <name>Mg(2+)</name>
        <dbReference type="ChEBI" id="CHEBI:18420"/>
        <label>4</label>
    </ligand>
</feature>
<keyword evidence="2" id="KW-0460">Magnesium</keyword>
<dbReference type="UniPathway" id="UPA00060">
    <property type="reaction ID" value="UER00142"/>
</dbReference>
<feature type="binding site" evidence="2">
    <location>
        <position position="161"/>
    </location>
    <ligand>
        <name>ATP</name>
        <dbReference type="ChEBI" id="CHEBI:30616"/>
    </ligand>
</feature>
<keyword evidence="6" id="KW-1185">Reference proteome</keyword>
<dbReference type="EC" id="2.7.4.16" evidence="2"/>
<accession>A0A1I4AT83</accession>
<comment type="function">
    <text evidence="2">Catalyzes the ATP-dependent phosphorylation of thiamine-monophosphate (TMP) to form thiamine-pyrophosphate (TPP), the active form of vitamin B1.</text>
</comment>
<comment type="pathway">
    <text evidence="2">Cofactor biosynthesis; thiamine diphosphate biosynthesis; thiamine diphosphate from thiamine phosphate: step 1/1.</text>
</comment>
<feature type="binding site" evidence="2">
    <location>
        <position position="59"/>
    </location>
    <ligand>
        <name>Mg(2+)</name>
        <dbReference type="ChEBI" id="CHEBI:18420"/>
        <label>2</label>
    </ligand>
</feature>
<feature type="domain" description="PurM-like C-terminal" evidence="4">
    <location>
        <begin position="165"/>
        <end position="315"/>
    </location>
</feature>
<proteinExistence type="inferred from homology"/>
<dbReference type="GO" id="GO:0005524">
    <property type="term" value="F:ATP binding"/>
    <property type="evidence" value="ECO:0007669"/>
    <property type="project" value="UniProtKB-UniRule"/>
</dbReference>
<keyword evidence="2" id="KW-0067">ATP-binding</keyword>
<feature type="binding site" evidence="2">
    <location>
        <position position="274"/>
    </location>
    <ligand>
        <name>substrate</name>
    </ligand>
</feature>
<dbReference type="HAMAP" id="MF_02128">
    <property type="entry name" value="TMP_kinase"/>
    <property type="match status" value="1"/>
</dbReference>
<feature type="binding site" evidence="2">
    <location>
        <begin position="134"/>
        <end position="135"/>
    </location>
    <ligand>
        <name>ATP</name>
        <dbReference type="ChEBI" id="CHEBI:30616"/>
    </ligand>
</feature>
<keyword evidence="2" id="KW-0479">Metal-binding</keyword>
<evidence type="ECO:0000313" key="5">
    <source>
        <dbReference type="EMBL" id="SFK59137.1"/>
    </source>
</evidence>
<dbReference type="SUPFAM" id="SSF55326">
    <property type="entry name" value="PurM N-terminal domain-like"/>
    <property type="match status" value="1"/>
</dbReference>
<dbReference type="GO" id="GO:0009030">
    <property type="term" value="F:thiamine-phosphate kinase activity"/>
    <property type="evidence" value="ECO:0007669"/>
    <property type="project" value="UniProtKB-UniRule"/>
</dbReference>
<keyword evidence="2" id="KW-0808">Transferase</keyword>
<dbReference type="InterPro" id="IPR036921">
    <property type="entry name" value="PurM-like_N_sf"/>
</dbReference>
<evidence type="ECO:0000259" key="3">
    <source>
        <dbReference type="Pfam" id="PF00586"/>
    </source>
</evidence>
<feature type="binding site" evidence="2">
    <location>
        <position position="59"/>
    </location>
    <ligand>
        <name>Mg(2+)</name>
        <dbReference type="ChEBI" id="CHEBI:18420"/>
        <label>1</label>
    </ligand>
</feature>
<feature type="binding site" evidence="2">
    <location>
        <position position="42"/>
    </location>
    <ligand>
        <name>Mg(2+)</name>
        <dbReference type="ChEBI" id="CHEBI:18420"/>
        <label>4</label>
    </ligand>
</feature>
<feature type="binding site" evidence="2">
    <location>
        <position position="66"/>
    </location>
    <ligand>
        <name>substrate</name>
    </ligand>
</feature>
<feature type="binding site" evidence="2">
    <location>
        <position position="87"/>
    </location>
    <ligand>
        <name>Mg(2+)</name>
        <dbReference type="ChEBI" id="CHEBI:18420"/>
        <label>3</label>
    </ligand>
</feature>
<gene>
    <name evidence="2" type="primary">thiL</name>
    <name evidence="5" type="ORF">SAMN02745775_104112</name>
</gene>
<keyword evidence="2" id="KW-0547">Nucleotide-binding</keyword>
<dbReference type="InterPro" id="IPR010918">
    <property type="entry name" value="PurM-like_C_dom"/>
</dbReference>
<feature type="binding site" evidence="2">
    <location>
        <position position="135"/>
    </location>
    <ligand>
        <name>Mg(2+)</name>
        <dbReference type="ChEBI" id="CHEBI:18420"/>
        <label>1</label>
    </ligand>
</feature>
<keyword evidence="1 2" id="KW-0784">Thiamine biosynthesis</keyword>
<reference evidence="5 6" key="1">
    <citation type="submission" date="2016-10" db="EMBL/GenBank/DDBJ databases">
        <authorList>
            <person name="de Groot N.N."/>
        </authorList>
    </citation>
    <scope>NUCLEOTIDE SEQUENCE [LARGE SCALE GENOMIC DNA]</scope>
    <source>
        <strain evidence="5 6">DSM 19981</strain>
    </source>
</reference>
<feature type="binding site" evidence="2">
    <location>
        <position position="42"/>
    </location>
    <ligand>
        <name>Mg(2+)</name>
        <dbReference type="ChEBI" id="CHEBI:18420"/>
        <label>3</label>
    </ligand>
</feature>
<dbReference type="CDD" id="cd02194">
    <property type="entry name" value="ThiL"/>
    <property type="match status" value="1"/>
</dbReference>
<dbReference type="Pfam" id="PF02769">
    <property type="entry name" value="AIRS_C"/>
    <property type="match status" value="1"/>
</dbReference>
<comment type="miscellaneous">
    <text evidence="2">Reaction mechanism of ThiL seems to utilize a direct, inline transfer of the gamma-phosphate of ATP to TMP rather than a phosphorylated enzyme intermediate.</text>
</comment>
<sequence>MGHGEGSAFPISPGMTLPPEFSLIARHFLPLAGEGALNLGDDAALLTPPPGRTLVLAADAMVAGVHFLPDDPPATIGRKLLRVNLSDLAAMGATPLGYLMTCGFARGTTDDWIAAFARGLALDQREFGLSVLGGDTVVTPGPATFSLTILGHVAPGQALRRVGAQAGDDVWVSGTIGDGALGLLALTARLPPDDHLAGRYRLPRPRLALGQRLSGLVHAAMDVSDGLVQDLGHLARAASLGAVIEAPSVPLSPPAAAALAADPAMLSRILAGGDDYELLFAAPPTNAALIRAAGMEAGVAVTRIGCFMQGEGVRVMDAAGGEVPLPRGGWSHF</sequence>
<dbReference type="NCBIfam" id="TIGR01379">
    <property type="entry name" value="thiL"/>
    <property type="match status" value="1"/>
</dbReference>
<dbReference type="PANTHER" id="PTHR30270">
    <property type="entry name" value="THIAMINE-MONOPHOSPHATE KINASE"/>
    <property type="match status" value="1"/>
</dbReference>
<dbReference type="GO" id="GO:0009228">
    <property type="term" value="P:thiamine biosynthetic process"/>
    <property type="evidence" value="ECO:0007669"/>
    <property type="project" value="UniProtKB-KW"/>
</dbReference>
<feature type="binding site" evidence="2">
    <location>
        <position position="224"/>
    </location>
    <ligand>
        <name>ATP</name>
        <dbReference type="ChEBI" id="CHEBI:30616"/>
    </ligand>
</feature>
<dbReference type="InterPro" id="IPR036676">
    <property type="entry name" value="PurM-like_C_sf"/>
</dbReference>
<dbReference type="Pfam" id="PF00586">
    <property type="entry name" value="AIRS"/>
    <property type="match status" value="1"/>
</dbReference>
<evidence type="ECO:0000259" key="4">
    <source>
        <dbReference type="Pfam" id="PF02769"/>
    </source>
</evidence>
<comment type="catalytic activity">
    <reaction evidence="2">
        <text>thiamine phosphate + ATP = thiamine diphosphate + ADP</text>
        <dbReference type="Rhea" id="RHEA:15913"/>
        <dbReference type="ChEBI" id="CHEBI:30616"/>
        <dbReference type="ChEBI" id="CHEBI:37575"/>
        <dbReference type="ChEBI" id="CHEBI:58937"/>
        <dbReference type="ChEBI" id="CHEBI:456216"/>
        <dbReference type="EC" id="2.7.4.16"/>
    </reaction>
</comment>
<dbReference type="GO" id="GO:0009229">
    <property type="term" value="P:thiamine diphosphate biosynthetic process"/>
    <property type="evidence" value="ECO:0007669"/>
    <property type="project" value="UniProtKB-UniRule"/>
</dbReference>
<dbReference type="STRING" id="1123062.SAMN02745775_104112"/>
<dbReference type="GO" id="GO:0000287">
    <property type="term" value="F:magnesium ion binding"/>
    <property type="evidence" value="ECO:0007669"/>
    <property type="project" value="UniProtKB-UniRule"/>
</dbReference>
<evidence type="ECO:0000256" key="2">
    <source>
        <dbReference type="HAMAP-Rule" id="MF_02128"/>
    </source>
</evidence>
<dbReference type="PANTHER" id="PTHR30270:SF0">
    <property type="entry name" value="THIAMINE-MONOPHOSPHATE KINASE"/>
    <property type="match status" value="1"/>
</dbReference>
<feature type="binding site" evidence="2">
    <location>
        <position position="330"/>
    </location>
    <ligand>
        <name>substrate</name>
    </ligand>
</feature>
<feature type="binding site" evidence="2">
    <location>
        <position position="222"/>
    </location>
    <ligand>
        <name>Mg(2+)</name>
        <dbReference type="ChEBI" id="CHEBI:18420"/>
        <label>3</label>
    </ligand>
</feature>
<dbReference type="AlphaFoldDB" id="A0A1I4AT83"/>
<feature type="binding site" evidence="2">
    <location>
        <position position="87"/>
    </location>
    <ligand>
        <name>Mg(2+)</name>
        <dbReference type="ChEBI" id="CHEBI:18420"/>
        <label>2</label>
    </ligand>
</feature>